<evidence type="ECO:0000256" key="1">
    <source>
        <dbReference type="SAM" id="MobiDB-lite"/>
    </source>
</evidence>
<protein>
    <recommendedName>
        <fullName evidence="4">Tautomerase cis-CaaD-like domain-containing protein</fullName>
    </recommendedName>
</protein>
<dbReference type="GeneID" id="54562449"/>
<keyword evidence="3" id="KW-1185">Reference proteome</keyword>
<dbReference type="Proteomes" id="UP000799537">
    <property type="component" value="Unassembled WGS sequence"/>
</dbReference>
<feature type="region of interest" description="Disordered" evidence="1">
    <location>
        <begin position="1"/>
        <end position="29"/>
    </location>
</feature>
<name>A0A6A6C1K1_ZASCE</name>
<evidence type="ECO:0008006" key="4">
    <source>
        <dbReference type="Google" id="ProtNLM"/>
    </source>
</evidence>
<organism evidence="2 3">
    <name type="scientific">Zasmidium cellare ATCC 36951</name>
    <dbReference type="NCBI Taxonomy" id="1080233"/>
    <lineage>
        <taxon>Eukaryota</taxon>
        <taxon>Fungi</taxon>
        <taxon>Dikarya</taxon>
        <taxon>Ascomycota</taxon>
        <taxon>Pezizomycotina</taxon>
        <taxon>Dothideomycetes</taxon>
        <taxon>Dothideomycetidae</taxon>
        <taxon>Mycosphaerellales</taxon>
        <taxon>Mycosphaerellaceae</taxon>
        <taxon>Zasmidium</taxon>
    </lineage>
</organism>
<sequence length="169" mass="19051">MENTHDSVPPPYVARPPPAQASSSSSSRYRTLPQPVTYIVWMSGKAFRSFTSHELPAILESTHKAFDPSIPTSSIRIITHFLHNNDGAWLHVGGSGDATMKVRYVRIVAEVPMVGNIRLSLERKQELMARIVTAVERYEGKKAKETEIDVVVREISSEDEHWVRRQVLS</sequence>
<reference evidence="2" key="1">
    <citation type="journal article" date="2020" name="Stud. Mycol.">
        <title>101 Dothideomycetes genomes: a test case for predicting lifestyles and emergence of pathogens.</title>
        <authorList>
            <person name="Haridas S."/>
            <person name="Albert R."/>
            <person name="Binder M."/>
            <person name="Bloem J."/>
            <person name="Labutti K."/>
            <person name="Salamov A."/>
            <person name="Andreopoulos B."/>
            <person name="Baker S."/>
            <person name="Barry K."/>
            <person name="Bills G."/>
            <person name="Bluhm B."/>
            <person name="Cannon C."/>
            <person name="Castanera R."/>
            <person name="Culley D."/>
            <person name="Daum C."/>
            <person name="Ezra D."/>
            <person name="Gonzalez J."/>
            <person name="Henrissat B."/>
            <person name="Kuo A."/>
            <person name="Liang C."/>
            <person name="Lipzen A."/>
            <person name="Lutzoni F."/>
            <person name="Magnuson J."/>
            <person name="Mondo S."/>
            <person name="Nolan M."/>
            <person name="Ohm R."/>
            <person name="Pangilinan J."/>
            <person name="Park H.-J."/>
            <person name="Ramirez L."/>
            <person name="Alfaro M."/>
            <person name="Sun H."/>
            <person name="Tritt A."/>
            <person name="Yoshinaga Y."/>
            <person name="Zwiers L.-H."/>
            <person name="Turgeon B."/>
            <person name="Goodwin S."/>
            <person name="Spatafora J."/>
            <person name="Crous P."/>
            <person name="Grigoriev I."/>
        </authorList>
    </citation>
    <scope>NUCLEOTIDE SEQUENCE</scope>
    <source>
        <strain evidence="2">ATCC 36951</strain>
    </source>
</reference>
<proteinExistence type="predicted"/>
<dbReference type="AlphaFoldDB" id="A0A6A6C1K1"/>
<evidence type="ECO:0000313" key="2">
    <source>
        <dbReference type="EMBL" id="KAF2160891.1"/>
    </source>
</evidence>
<evidence type="ECO:0000313" key="3">
    <source>
        <dbReference type="Proteomes" id="UP000799537"/>
    </source>
</evidence>
<accession>A0A6A6C1K1</accession>
<dbReference type="EMBL" id="ML993623">
    <property type="protein sequence ID" value="KAF2160891.1"/>
    <property type="molecule type" value="Genomic_DNA"/>
</dbReference>
<gene>
    <name evidence="2" type="ORF">M409DRAFT_28771</name>
</gene>
<feature type="compositionally biased region" description="Pro residues" evidence="1">
    <location>
        <begin position="8"/>
        <end position="19"/>
    </location>
</feature>
<dbReference type="OrthoDB" id="3943986at2759"/>
<dbReference type="RefSeq" id="XP_033661780.1">
    <property type="nucleotide sequence ID" value="XM_033809177.1"/>
</dbReference>